<keyword evidence="2" id="KW-0812">Transmembrane</keyword>
<dbReference type="PROSITE" id="PS50879">
    <property type="entry name" value="RNASE_H_1"/>
    <property type="match status" value="1"/>
</dbReference>
<dbReference type="EMBL" id="KI632201">
    <property type="protein sequence ID" value="EYU22465.1"/>
    <property type="molecule type" value="Genomic_DNA"/>
</dbReference>
<dbReference type="SUPFAM" id="SSF53098">
    <property type="entry name" value="Ribonuclease H-like"/>
    <property type="match status" value="1"/>
</dbReference>
<dbReference type="InterPro" id="IPR012337">
    <property type="entry name" value="RNaseH-like_sf"/>
</dbReference>
<dbReference type="PANTHER" id="PTHR46387:SF2">
    <property type="entry name" value="RIBONUCLEASE HI"/>
    <property type="match status" value="1"/>
</dbReference>
<sequence length="392" mass="42538">MKNDKEAFFVVRKGDLIGVYKSLKDCQAQVGTSICDPPISVYKGSSMPKETEKYLVSSGLKNALYSIRASDLTEDLFGTLVACPVQLPSVKSETSNEPVSKKRSHDALSSDYERFCTLEFDGASKGNPGQAGAGAILRSVDGSFVCRMREGLGIATCNVAEYRAFILGLKYALRKGFTSVQVRGDSKLVCMQIEGLWKVRNPNIATWYEEAKNLKDRFVNFKITHVLRDLNSEADVQANLGVDLPEQLRRDYLTLNLSYENTNDRFVVPYLTFTLFVASVLAAQDAPAPSPWLWAGHNHMAPVPSPWVGHQYTAPAPAPATEEGPHHSMPPTPPPAVRNSHSIPPTHPPAAGNSPGVAPAPPPSAAFGYSPSAVVGFIALVVPFLGEIVKRI</sequence>
<dbReference type="GO" id="GO:0004523">
    <property type="term" value="F:RNA-DNA hybrid ribonuclease activity"/>
    <property type="evidence" value="ECO:0007669"/>
    <property type="project" value="InterPro"/>
</dbReference>
<protein>
    <recommendedName>
        <fullName evidence="3">RNase H type-1 domain-containing protein</fullName>
    </recommendedName>
</protein>
<evidence type="ECO:0000256" key="1">
    <source>
        <dbReference type="SAM" id="MobiDB-lite"/>
    </source>
</evidence>
<keyword evidence="5" id="KW-1185">Reference proteome</keyword>
<evidence type="ECO:0000313" key="5">
    <source>
        <dbReference type="Proteomes" id="UP000030748"/>
    </source>
</evidence>
<evidence type="ECO:0000313" key="4">
    <source>
        <dbReference type="EMBL" id="EYU22465.1"/>
    </source>
</evidence>
<dbReference type="InterPro" id="IPR036397">
    <property type="entry name" value="RNaseH_sf"/>
</dbReference>
<organism evidence="4 5">
    <name type="scientific">Erythranthe guttata</name>
    <name type="common">Yellow monkey flower</name>
    <name type="synonym">Mimulus guttatus</name>
    <dbReference type="NCBI Taxonomy" id="4155"/>
    <lineage>
        <taxon>Eukaryota</taxon>
        <taxon>Viridiplantae</taxon>
        <taxon>Streptophyta</taxon>
        <taxon>Embryophyta</taxon>
        <taxon>Tracheophyta</taxon>
        <taxon>Spermatophyta</taxon>
        <taxon>Magnoliopsida</taxon>
        <taxon>eudicotyledons</taxon>
        <taxon>Gunneridae</taxon>
        <taxon>Pentapetalae</taxon>
        <taxon>asterids</taxon>
        <taxon>lamiids</taxon>
        <taxon>Lamiales</taxon>
        <taxon>Phrymaceae</taxon>
        <taxon>Erythranthe</taxon>
    </lineage>
</organism>
<dbReference type="Pfam" id="PF13456">
    <property type="entry name" value="RVT_3"/>
    <property type="match status" value="1"/>
</dbReference>
<dbReference type="InterPro" id="IPR002156">
    <property type="entry name" value="RNaseH_domain"/>
</dbReference>
<dbReference type="AlphaFoldDB" id="A0A022Q7J4"/>
<evidence type="ECO:0000259" key="3">
    <source>
        <dbReference type="PROSITE" id="PS50879"/>
    </source>
</evidence>
<keyword evidence="2" id="KW-1133">Transmembrane helix</keyword>
<keyword evidence="2" id="KW-0472">Membrane</keyword>
<dbReference type="CDD" id="cd09279">
    <property type="entry name" value="RNase_HI_like"/>
    <property type="match status" value="1"/>
</dbReference>
<name>A0A022Q7J4_ERYGU</name>
<reference evidence="4 5" key="1">
    <citation type="journal article" date="2013" name="Proc. Natl. Acad. Sci. U.S.A.">
        <title>Fine-scale variation in meiotic recombination in Mimulus inferred from population shotgun sequencing.</title>
        <authorList>
            <person name="Hellsten U."/>
            <person name="Wright K.M."/>
            <person name="Jenkins J."/>
            <person name="Shu S."/>
            <person name="Yuan Y."/>
            <person name="Wessler S.R."/>
            <person name="Schmutz J."/>
            <person name="Willis J.H."/>
            <person name="Rokhsar D.S."/>
        </authorList>
    </citation>
    <scope>NUCLEOTIDE SEQUENCE [LARGE SCALE GENOMIC DNA]</scope>
    <source>
        <strain evidence="5">cv. DUN x IM62</strain>
    </source>
</reference>
<dbReference type="FunFam" id="3.30.420.10:FF:000076">
    <property type="entry name" value="RBR-type E3 ubiquitin transferase"/>
    <property type="match status" value="1"/>
</dbReference>
<dbReference type="STRING" id="4155.A0A022Q7J4"/>
<feature type="transmembrane region" description="Helical" evidence="2">
    <location>
        <begin position="366"/>
        <end position="386"/>
    </location>
</feature>
<feature type="region of interest" description="Disordered" evidence="1">
    <location>
        <begin position="311"/>
        <end position="362"/>
    </location>
</feature>
<feature type="domain" description="RNase H type-1" evidence="3">
    <location>
        <begin position="112"/>
        <end position="243"/>
    </location>
</feature>
<dbReference type="GO" id="GO:0003676">
    <property type="term" value="F:nucleic acid binding"/>
    <property type="evidence" value="ECO:0007669"/>
    <property type="project" value="InterPro"/>
</dbReference>
<dbReference type="PANTHER" id="PTHR46387">
    <property type="entry name" value="POLYNUCLEOTIDYL TRANSFERASE, RIBONUCLEASE H-LIKE SUPERFAMILY PROTEIN"/>
    <property type="match status" value="1"/>
</dbReference>
<dbReference type="eggNOG" id="ENOG502QRR5">
    <property type="taxonomic scope" value="Eukaryota"/>
</dbReference>
<proteinExistence type="predicted"/>
<dbReference type="Proteomes" id="UP000030748">
    <property type="component" value="Unassembled WGS sequence"/>
</dbReference>
<dbReference type="Gene3D" id="3.30.420.10">
    <property type="entry name" value="Ribonuclease H-like superfamily/Ribonuclease H"/>
    <property type="match status" value="1"/>
</dbReference>
<gene>
    <name evidence="4" type="ORF">MIMGU_mgv1a007882mg</name>
</gene>
<accession>A0A022Q7J4</accession>
<evidence type="ECO:0000256" key="2">
    <source>
        <dbReference type="SAM" id="Phobius"/>
    </source>
</evidence>